<evidence type="ECO:0000256" key="4">
    <source>
        <dbReference type="ARBA" id="ARBA00022490"/>
    </source>
</evidence>
<proteinExistence type="inferred from homology"/>
<keyword evidence="5 7" id="KW-0175">Coiled coil</keyword>
<reference evidence="10" key="2">
    <citation type="submission" date="2025-09" db="UniProtKB">
        <authorList>
            <consortium name="Ensembl"/>
        </authorList>
    </citation>
    <scope>IDENTIFICATION</scope>
</reference>
<evidence type="ECO:0000313" key="11">
    <source>
        <dbReference type="Proteomes" id="UP000261660"/>
    </source>
</evidence>
<feature type="region of interest" description="Disordered" evidence="8">
    <location>
        <begin position="543"/>
        <end position="562"/>
    </location>
</feature>
<dbReference type="FunCoup" id="A0A3Q3EMQ8">
    <property type="interactions" value="1047"/>
</dbReference>
<dbReference type="PANTHER" id="PTHR31183">
    <property type="entry name" value="TRICHOPLEIN KERATIN FILAMENT-BINDING PROTEIN FAMILY MEMBER"/>
    <property type="match status" value="1"/>
</dbReference>
<comment type="subcellular location">
    <subcellularLocation>
        <location evidence="1">Cytoplasm</location>
        <location evidence="1">Cytoskeleton</location>
        <location evidence="1">Microtubule organizing center</location>
        <location evidence="1">Centrosome</location>
    </subcellularLocation>
</comment>
<dbReference type="GeneTree" id="ENSGT01070000253867"/>
<keyword evidence="6" id="KW-0206">Cytoskeleton</keyword>
<feature type="domain" description="Trichohyalin-plectin-homology" evidence="9">
    <location>
        <begin position="208"/>
        <end position="544"/>
    </location>
</feature>
<dbReference type="InParanoid" id="A0A3Q3EMQ8"/>
<comment type="similarity">
    <text evidence="2">Belongs to the TCHP family.</text>
</comment>
<feature type="compositionally biased region" description="Basic residues" evidence="8">
    <location>
        <begin position="553"/>
        <end position="562"/>
    </location>
</feature>
<dbReference type="STRING" id="56723.ENSLBEP00000008771"/>
<evidence type="ECO:0000256" key="2">
    <source>
        <dbReference type="ARBA" id="ARBA00010777"/>
    </source>
</evidence>
<organism evidence="10 11">
    <name type="scientific">Labrus bergylta</name>
    <name type="common">ballan wrasse</name>
    <dbReference type="NCBI Taxonomy" id="56723"/>
    <lineage>
        <taxon>Eukaryota</taxon>
        <taxon>Metazoa</taxon>
        <taxon>Chordata</taxon>
        <taxon>Craniata</taxon>
        <taxon>Vertebrata</taxon>
        <taxon>Euteleostomi</taxon>
        <taxon>Actinopterygii</taxon>
        <taxon>Neopterygii</taxon>
        <taxon>Teleostei</taxon>
        <taxon>Neoteleostei</taxon>
        <taxon>Acanthomorphata</taxon>
        <taxon>Eupercaria</taxon>
        <taxon>Labriformes</taxon>
        <taxon>Labridae</taxon>
        <taxon>Labrus</taxon>
    </lineage>
</organism>
<dbReference type="Ensembl" id="ENSLBET00000009239.1">
    <property type="protein sequence ID" value="ENSLBEP00000008771.1"/>
    <property type="gene ID" value="ENSLBEG00000006787.1"/>
</dbReference>
<evidence type="ECO:0000256" key="6">
    <source>
        <dbReference type="ARBA" id="ARBA00023212"/>
    </source>
</evidence>
<dbReference type="GO" id="GO:0006915">
    <property type="term" value="P:apoptotic process"/>
    <property type="evidence" value="ECO:0007669"/>
    <property type="project" value="TreeGrafter"/>
</dbReference>
<name>A0A3Q3EMQ8_9LABR</name>
<dbReference type="GO" id="GO:0005813">
    <property type="term" value="C:centrosome"/>
    <property type="evidence" value="ECO:0007669"/>
    <property type="project" value="UniProtKB-SubCell"/>
</dbReference>
<evidence type="ECO:0000256" key="1">
    <source>
        <dbReference type="ARBA" id="ARBA00004300"/>
    </source>
</evidence>
<accession>A0A3Q3EMQ8</accession>
<protein>
    <recommendedName>
        <fullName evidence="3">Trichoplein keratin filament-binding protein</fullName>
    </recommendedName>
</protein>
<evidence type="ECO:0000259" key="9">
    <source>
        <dbReference type="Pfam" id="PF13868"/>
    </source>
</evidence>
<evidence type="ECO:0000256" key="8">
    <source>
        <dbReference type="SAM" id="MobiDB-lite"/>
    </source>
</evidence>
<evidence type="ECO:0000256" key="5">
    <source>
        <dbReference type="ARBA" id="ARBA00023054"/>
    </source>
</evidence>
<feature type="compositionally biased region" description="Basic and acidic residues" evidence="8">
    <location>
        <begin position="235"/>
        <end position="252"/>
    </location>
</feature>
<evidence type="ECO:0000256" key="7">
    <source>
        <dbReference type="SAM" id="Coils"/>
    </source>
</evidence>
<reference evidence="10" key="1">
    <citation type="submission" date="2025-08" db="UniProtKB">
        <authorList>
            <consortium name="Ensembl"/>
        </authorList>
    </citation>
    <scope>IDENTIFICATION</scope>
</reference>
<keyword evidence="11" id="KW-1185">Reference proteome</keyword>
<evidence type="ECO:0000313" key="10">
    <source>
        <dbReference type="Ensembl" id="ENSLBEP00000008771.1"/>
    </source>
</evidence>
<dbReference type="PANTHER" id="PTHR31183:SF2">
    <property type="entry name" value="TRICHOPLEIN KERATIN FILAMENT-BINDING PROTEIN"/>
    <property type="match status" value="1"/>
</dbReference>
<evidence type="ECO:0000256" key="3">
    <source>
        <dbReference type="ARBA" id="ARBA00017328"/>
    </source>
</evidence>
<feature type="coiled-coil region" evidence="7">
    <location>
        <begin position="134"/>
        <end position="201"/>
    </location>
</feature>
<dbReference type="Proteomes" id="UP000261660">
    <property type="component" value="Unplaced"/>
</dbReference>
<dbReference type="AlphaFoldDB" id="A0A3Q3EMQ8"/>
<feature type="region of interest" description="Disordered" evidence="8">
    <location>
        <begin position="231"/>
        <end position="252"/>
    </location>
</feature>
<dbReference type="Pfam" id="PF13868">
    <property type="entry name" value="TPH"/>
    <property type="match status" value="1"/>
</dbReference>
<sequence>MLTQSVILTLTALRSVGVTRKRLGNQGGLRDGIRTIFLPCGVKRRLIYNTTKRGQTNLPRTRSMALPTLWAPVPSRSRVLAGQLARQREQEARWRQQWELHAQYFKEQSVRSQKQAAWSSRQSYQLSMSAYQKQKLKEENKASLEQRRNRLRAMLKEEQDQLELELREMVPDRGKVVSQLVQKTEELRTAREERRKKLAQELLREHWKKNNSELREAESSLHKDHVVSQWQGQISERKQHETAVQEEKRRYENEYERTRKDALERMKQAEEKNKIQEQKRVEDLKKQMEELKLREEEATRLKKEQEALLVQQWELEKIDKERMKVEERQKKSERGRFLIRQYRAQLKRRARQVQEELESDRQILAALLEGEQEDLRLESARRERAVADAAWMKRVIEEQLQLEQEREAEFDILHREEAQQVWEKREAQWEKERKARERLMQEVLAERQQQLELKVQKNREAQEESLRRREELIQELEQEREIKRSEMEQEEGRKTARMQEINAQVEQQRFEQLEEQLRIEQEEQEKREALQIQEGELRDEIQRMANRGYQGKIHNRPRSAWT</sequence>
<keyword evidence="4" id="KW-0963">Cytoplasm</keyword>
<dbReference type="GO" id="GO:0045095">
    <property type="term" value="C:keratin filament"/>
    <property type="evidence" value="ECO:0007669"/>
    <property type="project" value="TreeGrafter"/>
</dbReference>
<dbReference type="InterPro" id="IPR043597">
    <property type="entry name" value="TPH_dom"/>
</dbReference>
<dbReference type="InterPro" id="IPR043596">
    <property type="entry name" value="CFAP53/TCHP"/>
</dbReference>